<feature type="transmembrane region" description="Helical" evidence="2">
    <location>
        <begin position="106"/>
        <end position="125"/>
    </location>
</feature>
<dbReference type="VEuPathDB" id="FungiDB:BD410DRAFT_129557"/>
<keyword evidence="2" id="KW-1133">Transmembrane helix</keyword>
<reference evidence="3 4" key="1">
    <citation type="submission" date="2018-06" db="EMBL/GenBank/DDBJ databases">
        <title>A transcriptomic atlas of mushroom development highlights an independent origin of complex multicellularity.</title>
        <authorList>
            <consortium name="DOE Joint Genome Institute"/>
            <person name="Krizsan K."/>
            <person name="Almasi E."/>
            <person name="Merenyi Z."/>
            <person name="Sahu N."/>
            <person name="Viragh M."/>
            <person name="Koszo T."/>
            <person name="Mondo S."/>
            <person name="Kiss B."/>
            <person name="Balint B."/>
            <person name="Kues U."/>
            <person name="Barry K."/>
            <person name="Hegedus J.C."/>
            <person name="Henrissat B."/>
            <person name="Johnson J."/>
            <person name="Lipzen A."/>
            <person name="Ohm R."/>
            <person name="Nagy I."/>
            <person name="Pangilinan J."/>
            <person name="Yan J."/>
            <person name="Xiong Y."/>
            <person name="Grigoriev I.V."/>
            <person name="Hibbett D.S."/>
            <person name="Nagy L.G."/>
        </authorList>
    </citation>
    <scope>NUCLEOTIDE SEQUENCE [LARGE SCALE GENOMIC DNA]</scope>
    <source>
        <strain evidence="3 4">SZMC22713</strain>
    </source>
</reference>
<evidence type="ECO:0000313" key="4">
    <source>
        <dbReference type="Proteomes" id="UP000294933"/>
    </source>
</evidence>
<feature type="transmembrane region" description="Helical" evidence="2">
    <location>
        <begin position="137"/>
        <end position="154"/>
    </location>
</feature>
<evidence type="ECO:0000313" key="3">
    <source>
        <dbReference type="EMBL" id="TDL23941.1"/>
    </source>
</evidence>
<keyword evidence="2" id="KW-0812">Transmembrane</keyword>
<gene>
    <name evidence="3" type="ORF">BD410DRAFT_129557</name>
</gene>
<dbReference type="EMBL" id="ML170168">
    <property type="protein sequence ID" value="TDL23941.1"/>
    <property type="molecule type" value="Genomic_DNA"/>
</dbReference>
<evidence type="ECO:0000256" key="2">
    <source>
        <dbReference type="SAM" id="Phobius"/>
    </source>
</evidence>
<dbReference type="AlphaFoldDB" id="A0A4Y7Q9G7"/>
<feature type="region of interest" description="Disordered" evidence="1">
    <location>
        <begin position="1"/>
        <end position="20"/>
    </location>
</feature>
<dbReference type="OrthoDB" id="3268450at2759"/>
<feature type="transmembrane region" description="Helical" evidence="2">
    <location>
        <begin position="28"/>
        <end position="47"/>
    </location>
</feature>
<evidence type="ECO:0000256" key="1">
    <source>
        <dbReference type="SAM" id="MobiDB-lite"/>
    </source>
</evidence>
<proteinExistence type="predicted"/>
<keyword evidence="2" id="KW-0472">Membrane</keyword>
<name>A0A4Y7Q9G7_9AGAM</name>
<feature type="transmembrane region" description="Helical" evidence="2">
    <location>
        <begin position="59"/>
        <end position="77"/>
    </location>
</feature>
<protein>
    <submittedName>
        <fullName evidence="3">Uncharacterized protein</fullName>
    </submittedName>
</protein>
<sequence length="224" mass="25285">MDLLFTPTTEAPTPRKEKEEWHHPKLTGYRILVIGLTSLVGILKAVLTFKGQSAAPNVLDWLLGVVCVVCLYWLGWYEKSHPTWMHWLFNNKSQEPPWLRDHPKLTGYRIAVIAVTVSLGVSKAVSTSKGKSTEAVWLDLTLGVPWTMAYVYAWRSQMYGLKSHRVAELGCFGLDCIKEDVRFIFGGYLSRITPHSSSNLLTYLHGFAGRSALRFCSPPLSHYS</sequence>
<organism evidence="3 4">
    <name type="scientific">Rickenella mellea</name>
    <dbReference type="NCBI Taxonomy" id="50990"/>
    <lineage>
        <taxon>Eukaryota</taxon>
        <taxon>Fungi</taxon>
        <taxon>Dikarya</taxon>
        <taxon>Basidiomycota</taxon>
        <taxon>Agaricomycotina</taxon>
        <taxon>Agaricomycetes</taxon>
        <taxon>Hymenochaetales</taxon>
        <taxon>Rickenellaceae</taxon>
        <taxon>Rickenella</taxon>
    </lineage>
</organism>
<dbReference type="Proteomes" id="UP000294933">
    <property type="component" value="Unassembled WGS sequence"/>
</dbReference>
<accession>A0A4Y7Q9G7</accession>
<keyword evidence="4" id="KW-1185">Reference proteome</keyword>
<feature type="compositionally biased region" description="Polar residues" evidence="1">
    <location>
        <begin position="1"/>
        <end position="11"/>
    </location>
</feature>